<keyword evidence="6" id="KW-0067">ATP-binding</keyword>
<keyword evidence="7" id="KW-0238">DNA-binding</keyword>
<dbReference type="InterPro" id="IPR001650">
    <property type="entry name" value="Helicase_C-like"/>
</dbReference>
<dbReference type="GO" id="GO:0009378">
    <property type="term" value="F:four-way junction helicase activity"/>
    <property type="evidence" value="ECO:0007669"/>
    <property type="project" value="TreeGrafter"/>
</dbReference>
<evidence type="ECO:0000256" key="5">
    <source>
        <dbReference type="ARBA" id="ARBA00022806"/>
    </source>
</evidence>
<accession>A0AAW2PX21</accession>
<dbReference type="InterPro" id="IPR014001">
    <property type="entry name" value="Helicase_ATP-bd"/>
</dbReference>
<dbReference type="SUPFAM" id="SSF52540">
    <property type="entry name" value="P-loop containing nucleoside triphosphate hydrolases"/>
    <property type="match status" value="1"/>
</dbReference>
<evidence type="ECO:0000256" key="1">
    <source>
        <dbReference type="ARBA" id="ARBA00009889"/>
    </source>
</evidence>
<evidence type="ECO:0000256" key="2">
    <source>
        <dbReference type="ARBA" id="ARBA00022741"/>
    </source>
</evidence>
<dbReference type="PROSITE" id="PS51192">
    <property type="entry name" value="HELICASE_ATP_BIND_1"/>
    <property type="match status" value="1"/>
</dbReference>
<feature type="domain" description="Helicase ATP-binding" evidence="9">
    <location>
        <begin position="159"/>
        <end position="283"/>
    </location>
</feature>
<dbReference type="InterPro" id="IPR039686">
    <property type="entry name" value="FANCM/Mph1-like_ID"/>
</dbReference>
<dbReference type="GO" id="GO:0036297">
    <property type="term" value="P:interstrand cross-link repair"/>
    <property type="evidence" value="ECO:0007669"/>
    <property type="project" value="TreeGrafter"/>
</dbReference>
<dbReference type="FunFam" id="3.40.50.300:FF:001992">
    <property type="entry name" value="ATP-dependent RNA helicase, putative"/>
    <property type="match status" value="1"/>
</dbReference>
<reference evidence="11" key="2">
    <citation type="journal article" date="2024" name="Plant">
        <title>Genomic evolution and insights into agronomic trait innovations of Sesamum species.</title>
        <authorList>
            <person name="Miao H."/>
            <person name="Wang L."/>
            <person name="Qu L."/>
            <person name="Liu H."/>
            <person name="Sun Y."/>
            <person name="Le M."/>
            <person name="Wang Q."/>
            <person name="Wei S."/>
            <person name="Zheng Y."/>
            <person name="Lin W."/>
            <person name="Duan Y."/>
            <person name="Cao H."/>
            <person name="Xiong S."/>
            <person name="Wang X."/>
            <person name="Wei L."/>
            <person name="Li C."/>
            <person name="Ma Q."/>
            <person name="Ju M."/>
            <person name="Zhao R."/>
            <person name="Li G."/>
            <person name="Mu C."/>
            <person name="Tian Q."/>
            <person name="Mei H."/>
            <person name="Zhang T."/>
            <person name="Gao T."/>
            <person name="Zhang H."/>
        </authorList>
    </citation>
    <scope>NUCLEOTIDE SEQUENCE</scope>
    <source>
        <strain evidence="11">G02</strain>
    </source>
</reference>
<protein>
    <submittedName>
        <fullName evidence="11">DEAD-box ATP-dependent RNA helicase FANCM</fullName>
    </submittedName>
</protein>
<evidence type="ECO:0000313" key="11">
    <source>
        <dbReference type="EMBL" id="KAL0360055.1"/>
    </source>
</evidence>
<reference evidence="11" key="1">
    <citation type="submission" date="2020-06" db="EMBL/GenBank/DDBJ databases">
        <authorList>
            <person name="Li T."/>
            <person name="Hu X."/>
            <person name="Zhang T."/>
            <person name="Song X."/>
            <person name="Zhang H."/>
            <person name="Dai N."/>
            <person name="Sheng W."/>
            <person name="Hou X."/>
            <person name="Wei L."/>
        </authorList>
    </citation>
    <scope>NUCLEOTIDE SEQUENCE</scope>
    <source>
        <strain evidence="11">G02</strain>
        <tissue evidence="11">Leaf</tissue>
    </source>
</reference>
<dbReference type="CDD" id="cd12091">
    <property type="entry name" value="FANCM_ID"/>
    <property type="match status" value="1"/>
</dbReference>
<dbReference type="PANTHER" id="PTHR14025:SF20">
    <property type="entry name" value="FANCONI ANEMIA GROUP M PROTEIN"/>
    <property type="match status" value="1"/>
</dbReference>
<dbReference type="Pfam" id="PF04851">
    <property type="entry name" value="ResIII"/>
    <property type="match status" value="1"/>
</dbReference>
<name>A0AAW2PX21_SESRA</name>
<evidence type="ECO:0000256" key="6">
    <source>
        <dbReference type="ARBA" id="ARBA00022840"/>
    </source>
</evidence>
<dbReference type="SMART" id="SM00487">
    <property type="entry name" value="DEXDc"/>
    <property type="match status" value="1"/>
</dbReference>
<dbReference type="AlphaFoldDB" id="A0AAW2PX21"/>
<dbReference type="Gene3D" id="3.40.50.300">
    <property type="entry name" value="P-loop containing nucleotide triphosphate hydrolases"/>
    <property type="match status" value="3"/>
</dbReference>
<sequence length="587" mass="65542">MASSSTSLHVIDDDDEFDWEAAAQEIDVACQATAAEKPTSISNISSNLKCNLEYPPQEMRKKGKIDVNFNSLSSTRQSTLDRFIGVSSNSEKFMGKVEFSKPFDGNNGNNNIIDDKDDGTGAEFEDVEMLNGFVKIDTDAAKTWIYPVNVPRRDYQFSITRTALFSNTLVVLPTGLGKTLIAAVVMYNFFRWFPEGKIVFAAPSRPLVIQQIEACHKIVGIPQHLVCLVIDEAHRAMGNYSYCVAVRELMDTPVQLRILALTATPGCKQQTIQHIIDNLQISTLEYRSETDPDVLPYVNERKIELIEVAMGDEAVEVNNLLLDVVRPFAARLCAFGVLQKRDFQTLSPCDLLNSRDKFRQEPPMGLHHTKYGEIEGYFGVLITLYHVRKLLSSHGIRPAFEMLDEKLKQGSFARLMSRNEVLLKAKLLMQQTLSHGAPSPKLAKLLEVLIDHFKVKDPLNSRVIIFSNFRGSVRDILNALTNIGEFVKATEFIGQSSGKTLKGQSQKVQQAVLQKFRTGGYNVIVATSIGEEGLDIMEVDLVVCFDANVSPLRMIQRMGRTGRKHEGRVDILFLPLSSSLGSSFLLI</sequence>
<evidence type="ECO:0000256" key="4">
    <source>
        <dbReference type="ARBA" id="ARBA00022801"/>
    </source>
</evidence>
<feature type="domain" description="Helicase C-terminal" evidence="10">
    <location>
        <begin position="441"/>
        <end position="587"/>
    </location>
</feature>
<organism evidence="11">
    <name type="scientific">Sesamum radiatum</name>
    <name type="common">Black benniseed</name>
    <dbReference type="NCBI Taxonomy" id="300843"/>
    <lineage>
        <taxon>Eukaryota</taxon>
        <taxon>Viridiplantae</taxon>
        <taxon>Streptophyta</taxon>
        <taxon>Embryophyta</taxon>
        <taxon>Tracheophyta</taxon>
        <taxon>Spermatophyta</taxon>
        <taxon>Magnoliopsida</taxon>
        <taxon>eudicotyledons</taxon>
        <taxon>Gunneridae</taxon>
        <taxon>Pentapetalae</taxon>
        <taxon>asterids</taxon>
        <taxon>lamiids</taxon>
        <taxon>Lamiales</taxon>
        <taxon>Pedaliaceae</taxon>
        <taxon>Sesamum</taxon>
    </lineage>
</organism>
<keyword evidence="2" id="KW-0547">Nucleotide-binding</keyword>
<gene>
    <name evidence="11" type="ORF">Sradi_3690000</name>
</gene>
<proteinExistence type="inferred from homology"/>
<comment type="caution">
    <text evidence="11">The sequence shown here is derived from an EMBL/GenBank/DDBJ whole genome shotgun (WGS) entry which is preliminary data.</text>
</comment>
<dbReference type="GO" id="GO:0000400">
    <property type="term" value="F:four-way junction DNA binding"/>
    <property type="evidence" value="ECO:0007669"/>
    <property type="project" value="TreeGrafter"/>
</dbReference>
<evidence type="ECO:0000259" key="10">
    <source>
        <dbReference type="PROSITE" id="PS51194"/>
    </source>
</evidence>
<dbReference type="PANTHER" id="PTHR14025">
    <property type="entry name" value="FANCONI ANEMIA GROUP M FANCM FAMILY MEMBER"/>
    <property type="match status" value="1"/>
</dbReference>
<comment type="similarity">
    <text evidence="1">Belongs to the DEAD box helicase family. DEAH subfamily. FANCM sub-subfamily.</text>
</comment>
<dbReference type="GO" id="GO:0043138">
    <property type="term" value="F:3'-5' DNA helicase activity"/>
    <property type="evidence" value="ECO:0007669"/>
    <property type="project" value="InterPro"/>
</dbReference>
<dbReference type="EMBL" id="JACGWJ010000016">
    <property type="protein sequence ID" value="KAL0360055.1"/>
    <property type="molecule type" value="Genomic_DNA"/>
</dbReference>
<evidence type="ECO:0000256" key="7">
    <source>
        <dbReference type="ARBA" id="ARBA00023125"/>
    </source>
</evidence>
<keyword evidence="3" id="KW-0227">DNA damage</keyword>
<keyword evidence="8" id="KW-0234">DNA repair</keyword>
<dbReference type="Gene3D" id="1.20.1320.20">
    <property type="entry name" value="hef helicase domain"/>
    <property type="match status" value="1"/>
</dbReference>
<dbReference type="InterPro" id="IPR027417">
    <property type="entry name" value="P-loop_NTPase"/>
</dbReference>
<evidence type="ECO:0000256" key="8">
    <source>
        <dbReference type="ARBA" id="ARBA00023204"/>
    </source>
</evidence>
<dbReference type="SMART" id="SM00490">
    <property type="entry name" value="HELICc"/>
    <property type="match status" value="1"/>
</dbReference>
<dbReference type="GO" id="GO:0045003">
    <property type="term" value="P:double-strand break repair via synthesis-dependent strand annealing"/>
    <property type="evidence" value="ECO:0007669"/>
    <property type="project" value="TreeGrafter"/>
</dbReference>
<dbReference type="Pfam" id="PF00271">
    <property type="entry name" value="Helicase_C"/>
    <property type="match status" value="1"/>
</dbReference>
<evidence type="ECO:0000259" key="9">
    <source>
        <dbReference type="PROSITE" id="PS51192"/>
    </source>
</evidence>
<dbReference type="CDD" id="cd18801">
    <property type="entry name" value="SF2_C_FANCM_Hef"/>
    <property type="match status" value="1"/>
</dbReference>
<keyword evidence="5 11" id="KW-0347">Helicase</keyword>
<dbReference type="InterPro" id="IPR006935">
    <property type="entry name" value="Helicase/UvrB_N"/>
</dbReference>
<dbReference type="PROSITE" id="PS51194">
    <property type="entry name" value="HELICASE_CTER"/>
    <property type="match status" value="1"/>
</dbReference>
<dbReference type="GO" id="GO:0016787">
    <property type="term" value="F:hydrolase activity"/>
    <property type="evidence" value="ECO:0007669"/>
    <property type="project" value="UniProtKB-KW"/>
</dbReference>
<dbReference type="GO" id="GO:0005524">
    <property type="term" value="F:ATP binding"/>
    <property type="evidence" value="ECO:0007669"/>
    <property type="project" value="UniProtKB-KW"/>
</dbReference>
<evidence type="ECO:0000256" key="3">
    <source>
        <dbReference type="ARBA" id="ARBA00022763"/>
    </source>
</evidence>
<keyword evidence="4" id="KW-0378">Hydrolase</keyword>